<keyword evidence="2" id="KW-1185">Reference proteome</keyword>
<dbReference type="Proteomes" id="UP000635853">
    <property type="component" value="Unassembled WGS sequence"/>
</dbReference>
<evidence type="ECO:0000313" key="1">
    <source>
        <dbReference type="EMBL" id="MBL3580307.1"/>
    </source>
</evidence>
<reference evidence="2" key="1">
    <citation type="submission" date="2021-01" db="EMBL/GenBank/DDBJ databases">
        <title>Draft genomes of Rhodovulum sulfidophilum.</title>
        <authorList>
            <person name="Guzman M.S."/>
        </authorList>
    </citation>
    <scope>NUCLEOTIDE SEQUENCE [LARGE SCALE GENOMIC DNA]</scope>
    <source>
        <strain evidence="2">AB19</strain>
    </source>
</reference>
<evidence type="ECO:0000313" key="2">
    <source>
        <dbReference type="Proteomes" id="UP000635853"/>
    </source>
</evidence>
<name>A0ABS1RKV9_9RHOB</name>
<organism evidence="1 2">
    <name type="scientific">Rhodovulum visakhapatnamense</name>
    <dbReference type="NCBI Taxonomy" id="364297"/>
    <lineage>
        <taxon>Bacteria</taxon>
        <taxon>Pseudomonadati</taxon>
        <taxon>Pseudomonadota</taxon>
        <taxon>Alphaproteobacteria</taxon>
        <taxon>Rhodobacterales</taxon>
        <taxon>Paracoccaceae</taxon>
        <taxon>Rhodovulum</taxon>
    </lineage>
</organism>
<comment type="caution">
    <text evidence="1">The sequence shown here is derived from an EMBL/GenBank/DDBJ whole genome shotgun (WGS) entry which is preliminary data.</text>
</comment>
<evidence type="ECO:0008006" key="3">
    <source>
        <dbReference type="Google" id="ProtNLM"/>
    </source>
</evidence>
<proteinExistence type="predicted"/>
<accession>A0ABS1RKV9</accession>
<protein>
    <recommendedName>
        <fullName evidence="3">MerR-like DNA binding protein</fullName>
    </recommendedName>
</protein>
<dbReference type="EMBL" id="JAESIL010000130">
    <property type="protein sequence ID" value="MBL3580307.1"/>
    <property type="molecule type" value="Genomic_DNA"/>
</dbReference>
<gene>
    <name evidence="1" type="ORF">JMJ92_19455</name>
</gene>
<sequence length="159" mass="17047">MEFTNQRFTVSEVASLTETNLNTVQSWRRKGFFDLGASEGWHRFTLSELFSVAVFAEVSGGTGNQDVASSACSFAVQMLAEIIESNAAPYFVGASRKGNDPVMEIAYGSLNVGATLGKLISEGADAGAYIVVDYSAIFSRLLKRLHAGGYAMENPNSNV</sequence>
<dbReference type="RefSeq" id="WP_075787032.1">
    <property type="nucleotide sequence ID" value="NZ_JAESIL010000130.1"/>
</dbReference>